<evidence type="ECO:0000313" key="7">
    <source>
        <dbReference type="EMBL" id="CAK0836393.1"/>
    </source>
</evidence>
<evidence type="ECO:0000256" key="5">
    <source>
        <dbReference type="RuleBase" id="RU079119"/>
    </source>
</evidence>
<evidence type="ECO:0000256" key="2">
    <source>
        <dbReference type="ARBA" id="ARBA00022692"/>
    </source>
</evidence>
<feature type="transmembrane region" description="Helical" evidence="5">
    <location>
        <begin position="27"/>
        <end position="47"/>
    </location>
</feature>
<name>A0ABN9SVD3_9DINO</name>
<evidence type="ECO:0000256" key="3">
    <source>
        <dbReference type="ARBA" id="ARBA00022989"/>
    </source>
</evidence>
<keyword evidence="5" id="KW-0012">Acyltransferase</keyword>
<comment type="catalytic activity">
    <reaction evidence="5">
        <text>L-cysteinyl-[protein] + hexadecanoyl-CoA = S-hexadecanoyl-L-cysteinyl-[protein] + CoA</text>
        <dbReference type="Rhea" id="RHEA:36683"/>
        <dbReference type="Rhea" id="RHEA-COMP:10131"/>
        <dbReference type="Rhea" id="RHEA-COMP:11032"/>
        <dbReference type="ChEBI" id="CHEBI:29950"/>
        <dbReference type="ChEBI" id="CHEBI:57287"/>
        <dbReference type="ChEBI" id="CHEBI:57379"/>
        <dbReference type="ChEBI" id="CHEBI:74151"/>
        <dbReference type="EC" id="2.3.1.225"/>
    </reaction>
</comment>
<feature type="domain" description="Palmitoyltransferase DHHC" evidence="6">
    <location>
        <begin position="22"/>
        <end position="105"/>
    </location>
</feature>
<gene>
    <name evidence="7" type="ORF">PCOR1329_LOCUS32887</name>
</gene>
<dbReference type="Proteomes" id="UP001189429">
    <property type="component" value="Unassembled WGS sequence"/>
</dbReference>
<keyword evidence="4 5" id="KW-0472">Membrane</keyword>
<sequence>MRQMRTAHGPPLPMDPQLRGVQENYKLFFLLVTYSQVALVFICTTMFETVWWSTRRLVDVNVATMAWLIGAETFATFLAVLVGIFLLFHVWLQSKAMTTVEFCEKRLKDAAYDTSRYSRTRG</sequence>
<comment type="caution">
    <text evidence="7">The sequence shown here is derived from an EMBL/GenBank/DDBJ whole genome shotgun (WGS) entry which is preliminary data.</text>
</comment>
<keyword evidence="3 5" id="KW-1133">Transmembrane helix</keyword>
<comment type="domain">
    <text evidence="5">The DHHC domain is required for palmitoyltransferase activity.</text>
</comment>
<feature type="transmembrane region" description="Helical" evidence="5">
    <location>
        <begin position="67"/>
        <end position="92"/>
    </location>
</feature>
<evidence type="ECO:0000313" key="8">
    <source>
        <dbReference type="Proteomes" id="UP001189429"/>
    </source>
</evidence>
<organism evidence="7 8">
    <name type="scientific">Prorocentrum cordatum</name>
    <dbReference type="NCBI Taxonomy" id="2364126"/>
    <lineage>
        <taxon>Eukaryota</taxon>
        <taxon>Sar</taxon>
        <taxon>Alveolata</taxon>
        <taxon>Dinophyceae</taxon>
        <taxon>Prorocentrales</taxon>
        <taxon>Prorocentraceae</taxon>
        <taxon>Prorocentrum</taxon>
    </lineage>
</organism>
<dbReference type="InterPro" id="IPR001594">
    <property type="entry name" value="Palmitoyltrfase_DHHC"/>
</dbReference>
<dbReference type="EC" id="2.3.1.225" evidence="5"/>
<keyword evidence="2 5" id="KW-0812">Transmembrane</keyword>
<comment type="similarity">
    <text evidence="5">Belongs to the DHHC palmitoyltransferase family.</text>
</comment>
<evidence type="ECO:0000256" key="4">
    <source>
        <dbReference type="ARBA" id="ARBA00023136"/>
    </source>
</evidence>
<keyword evidence="8" id="KW-1185">Reference proteome</keyword>
<protein>
    <recommendedName>
        <fullName evidence="5">Palmitoyltransferase</fullName>
        <ecNumber evidence="5">2.3.1.225</ecNumber>
    </recommendedName>
</protein>
<keyword evidence="5" id="KW-0808">Transferase</keyword>
<comment type="subcellular location">
    <subcellularLocation>
        <location evidence="1">Membrane</location>
        <topology evidence="1">Multi-pass membrane protein</topology>
    </subcellularLocation>
</comment>
<dbReference type="Pfam" id="PF01529">
    <property type="entry name" value="DHHC"/>
    <property type="match status" value="1"/>
</dbReference>
<dbReference type="EMBL" id="CAUYUJ010013547">
    <property type="protein sequence ID" value="CAK0836393.1"/>
    <property type="molecule type" value="Genomic_DNA"/>
</dbReference>
<evidence type="ECO:0000256" key="1">
    <source>
        <dbReference type="ARBA" id="ARBA00004141"/>
    </source>
</evidence>
<reference evidence="7" key="1">
    <citation type="submission" date="2023-10" db="EMBL/GenBank/DDBJ databases">
        <authorList>
            <person name="Chen Y."/>
            <person name="Shah S."/>
            <person name="Dougan E. K."/>
            <person name="Thang M."/>
            <person name="Chan C."/>
        </authorList>
    </citation>
    <scope>NUCLEOTIDE SEQUENCE [LARGE SCALE GENOMIC DNA]</scope>
</reference>
<evidence type="ECO:0000259" key="6">
    <source>
        <dbReference type="Pfam" id="PF01529"/>
    </source>
</evidence>
<proteinExistence type="inferred from homology"/>
<accession>A0ABN9SVD3</accession>